<organism evidence="6 7">
    <name type="scientific">Georgenia deserti</name>
    <dbReference type="NCBI Taxonomy" id="2093781"/>
    <lineage>
        <taxon>Bacteria</taxon>
        <taxon>Bacillati</taxon>
        <taxon>Actinomycetota</taxon>
        <taxon>Actinomycetes</taxon>
        <taxon>Micrococcales</taxon>
        <taxon>Bogoriellaceae</taxon>
        <taxon>Georgenia</taxon>
    </lineage>
</organism>
<evidence type="ECO:0000256" key="4">
    <source>
        <dbReference type="PROSITE-ProRule" id="PRU00335"/>
    </source>
</evidence>
<dbReference type="RefSeq" id="WP_388003045.1">
    <property type="nucleotide sequence ID" value="NZ_JBHUEE010000002.1"/>
</dbReference>
<keyword evidence="3" id="KW-0804">Transcription</keyword>
<dbReference type="PROSITE" id="PS50977">
    <property type="entry name" value="HTH_TETR_2"/>
    <property type="match status" value="1"/>
</dbReference>
<dbReference type="SUPFAM" id="SSF48498">
    <property type="entry name" value="Tetracyclin repressor-like, C-terminal domain"/>
    <property type="match status" value="1"/>
</dbReference>
<protein>
    <submittedName>
        <fullName evidence="6">TetR/AcrR family transcriptional regulator</fullName>
    </submittedName>
</protein>
<dbReference type="InterPro" id="IPR036271">
    <property type="entry name" value="Tet_transcr_reg_TetR-rel_C_sf"/>
</dbReference>
<dbReference type="Proteomes" id="UP001597277">
    <property type="component" value="Unassembled WGS sequence"/>
</dbReference>
<name>A0ABW4L0U0_9MICO</name>
<reference evidence="7" key="1">
    <citation type="journal article" date="2019" name="Int. J. Syst. Evol. Microbiol.">
        <title>The Global Catalogue of Microorganisms (GCM) 10K type strain sequencing project: providing services to taxonomists for standard genome sequencing and annotation.</title>
        <authorList>
            <consortium name="The Broad Institute Genomics Platform"/>
            <consortium name="The Broad Institute Genome Sequencing Center for Infectious Disease"/>
            <person name="Wu L."/>
            <person name="Ma J."/>
        </authorList>
    </citation>
    <scope>NUCLEOTIDE SEQUENCE [LARGE SCALE GENOMIC DNA]</scope>
    <source>
        <strain evidence="7">JCM 17130</strain>
    </source>
</reference>
<dbReference type="EMBL" id="JBHUEE010000002">
    <property type="protein sequence ID" value="MFD1717226.1"/>
    <property type="molecule type" value="Genomic_DNA"/>
</dbReference>
<evidence type="ECO:0000313" key="7">
    <source>
        <dbReference type="Proteomes" id="UP001597277"/>
    </source>
</evidence>
<dbReference type="InterPro" id="IPR050109">
    <property type="entry name" value="HTH-type_TetR-like_transc_reg"/>
</dbReference>
<sequence>MATDDPRERIIQAGMKLLADGGPAAMTTRAVSAAAGVHAPTIYRLFGDKDQLLDAVVGHGMAAYLDSKVAQAPSEDPVEDLRRGWDLHIEFGLENPAIYAAIYGSPRPDARRSSAERRADEILAGIVHRVAEAGRLAVPEARAAQLVHAAGRGAVFSLIGLPEAERDAGLSTLAREAVIEAITTDGDRADDAGHGAPVAAAVTLRAGLDGLAELTDAERRLMGEWLDRIAHARS</sequence>
<dbReference type="PANTHER" id="PTHR30055:SF234">
    <property type="entry name" value="HTH-TYPE TRANSCRIPTIONAL REGULATOR BETI"/>
    <property type="match status" value="1"/>
</dbReference>
<dbReference type="Pfam" id="PF00440">
    <property type="entry name" value="TetR_N"/>
    <property type="match status" value="1"/>
</dbReference>
<keyword evidence="7" id="KW-1185">Reference proteome</keyword>
<proteinExistence type="predicted"/>
<evidence type="ECO:0000313" key="6">
    <source>
        <dbReference type="EMBL" id="MFD1717226.1"/>
    </source>
</evidence>
<gene>
    <name evidence="6" type="ORF">ACFSE6_05230</name>
</gene>
<keyword evidence="1" id="KW-0805">Transcription regulation</keyword>
<accession>A0ABW4L0U0</accession>
<evidence type="ECO:0000256" key="2">
    <source>
        <dbReference type="ARBA" id="ARBA00023125"/>
    </source>
</evidence>
<dbReference type="PANTHER" id="PTHR30055">
    <property type="entry name" value="HTH-TYPE TRANSCRIPTIONAL REGULATOR RUTR"/>
    <property type="match status" value="1"/>
</dbReference>
<evidence type="ECO:0000256" key="1">
    <source>
        <dbReference type="ARBA" id="ARBA00023015"/>
    </source>
</evidence>
<dbReference type="InterPro" id="IPR001647">
    <property type="entry name" value="HTH_TetR"/>
</dbReference>
<dbReference type="SUPFAM" id="SSF46689">
    <property type="entry name" value="Homeodomain-like"/>
    <property type="match status" value="1"/>
</dbReference>
<feature type="DNA-binding region" description="H-T-H motif" evidence="4">
    <location>
        <begin position="27"/>
        <end position="46"/>
    </location>
</feature>
<comment type="caution">
    <text evidence="6">The sequence shown here is derived from an EMBL/GenBank/DDBJ whole genome shotgun (WGS) entry which is preliminary data.</text>
</comment>
<dbReference type="Gene3D" id="1.10.357.10">
    <property type="entry name" value="Tetracycline Repressor, domain 2"/>
    <property type="match status" value="1"/>
</dbReference>
<dbReference type="InterPro" id="IPR009057">
    <property type="entry name" value="Homeodomain-like_sf"/>
</dbReference>
<feature type="domain" description="HTH tetR-type" evidence="5">
    <location>
        <begin position="4"/>
        <end position="64"/>
    </location>
</feature>
<keyword evidence="2 4" id="KW-0238">DNA-binding</keyword>
<evidence type="ECO:0000256" key="3">
    <source>
        <dbReference type="ARBA" id="ARBA00023163"/>
    </source>
</evidence>
<evidence type="ECO:0000259" key="5">
    <source>
        <dbReference type="PROSITE" id="PS50977"/>
    </source>
</evidence>
<dbReference type="PRINTS" id="PR00455">
    <property type="entry name" value="HTHTETR"/>
</dbReference>